<dbReference type="GO" id="GO:0000155">
    <property type="term" value="F:phosphorelay sensor kinase activity"/>
    <property type="evidence" value="ECO:0007669"/>
    <property type="project" value="InterPro"/>
</dbReference>
<evidence type="ECO:0000256" key="15">
    <source>
        <dbReference type="ARBA" id="ARBA00037219"/>
    </source>
</evidence>
<dbReference type="InterPro" id="IPR004358">
    <property type="entry name" value="Sig_transdc_His_kin-like_C"/>
</dbReference>
<dbReference type="SMART" id="SM00388">
    <property type="entry name" value="HisKA"/>
    <property type="match status" value="1"/>
</dbReference>
<dbReference type="Proteomes" id="UP000029409">
    <property type="component" value="Chromosome"/>
</dbReference>
<evidence type="ECO:0000259" key="19">
    <source>
        <dbReference type="PROSITE" id="PS50885"/>
    </source>
</evidence>
<dbReference type="EMBL" id="CP009288">
    <property type="protein sequence ID" value="AIQ13016.1"/>
    <property type="molecule type" value="Genomic_DNA"/>
</dbReference>
<dbReference type="SUPFAM" id="SSF158472">
    <property type="entry name" value="HAMP domain-like"/>
    <property type="match status" value="1"/>
</dbReference>
<dbReference type="GO" id="GO:0005886">
    <property type="term" value="C:plasma membrane"/>
    <property type="evidence" value="ECO:0007669"/>
    <property type="project" value="UniProtKB-SubCell"/>
</dbReference>
<evidence type="ECO:0000256" key="10">
    <source>
        <dbReference type="ARBA" id="ARBA00022840"/>
    </source>
</evidence>
<organism evidence="20 21">
    <name type="scientific">Paenibacillus durus</name>
    <name type="common">Paenibacillus azotofixans</name>
    <dbReference type="NCBI Taxonomy" id="44251"/>
    <lineage>
        <taxon>Bacteria</taxon>
        <taxon>Bacillati</taxon>
        <taxon>Bacillota</taxon>
        <taxon>Bacilli</taxon>
        <taxon>Bacillales</taxon>
        <taxon>Paenibacillaceae</taxon>
        <taxon>Paenibacillus</taxon>
    </lineage>
</organism>
<accession>A0A089HM32</accession>
<dbReference type="InterPro" id="IPR036890">
    <property type="entry name" value="HATPase_C_sf"/>
</dbReference>
<dbReference type="eggNOG" id="COG2205">
    <property type="taxonomic scope" value="Bacteria"/>
</dbReference>
<dbReference type="Gene3D" id="1.10.287.130">
    <property type="match status" value="1"/>
</dbReference>
<dbReference type="CDD" id="cd00082">
    <property type="entry name" value="HisKA"/>
    <property type="match status" value="1"/>
</dbReference>
<evidence type="ECO:0000256" key="17">
    <source>
        <dbReference type="SAM" id="Phobius"/>
    </source>
</evidence>
<dbReference type="InterPro" id="IPR005467">
    <property type="entry name" value="His_kinase_dom"/>
</dbReference>
<keyword evidence="4" id="KW-1003">Cell membrane</keyword>
<dbReference type="Gene3D" id="6.10.340.10">
    <property type="match status" value="1"/>
</dbReference>
<keyword evidence="11 17" id="KW-1133">Transmembrane helix</keyword>
<comment type="function">
    <text evidence="15">Member of the two-component regulatory system HssS/HssR involved in intracellular heme homeostasis and tempering of staphylococcal virulence. HssS functions as a heme sensor histidine kinase which is autophosphorylated at a histidine residue and transfers its phosphate group to an aspartate residue of HssR. HssR/HssS activates the expression of hrtAB, an efflux pump, in response to extracellular heme, hemin, hemoglobin or blood.</text>
</comment>
<evidence type="ECO:0000313" key="20">
    <source>
        <dbReference type="EMBL" id="AIQ13016.1"/>
    </source>
</evidence>
<dbReference type="Pfam" id="PF00512">
    <property type="entry name" value="HisKA"/>
    <property type="match status" value="1"/>
</dbReference>
<keyword evidence="6" id="KW-0808">Transferase</keyword>
<keyword evidence="12" id="KW-0902">Two-component regulatory system</keyword>
<dbReference type="PANTHER" id="PTHR45528:SF11">
    <property type="entry name" value="HISTIDINE KINASE"/>
    <property type="match status" value="1"/>
</dbReference>
<dbReference type="Gene3D" id="3.30.565.10">
    <property type="entry name" value="Histidine kinase-like ATPase, C-terminal domain"/>
    <property type="match status" value="1"/>
</dbReference>
<keyword evidence="5" id="KW-0597">Phosphoprotein</keyword>
<evidence type="ECO:0000256" key="9">
    <source>
        <dbReference type="ARBA" id="ARBA00022777"/>
    </source>
</evidence>
<evidence type="ECO:0000256" key="13">
    <source>
        <dbReference type="ARBA" id="ARBA00023026"/>
    </source>
</evidence>
<keyword evidence="9 20" id="KW-0418">Kinase</keyword>
<proteinExistence type="predicted"/>
<evidence type="ECO:0000256" key="3">
    <source>
        <dbReference type="ARBA" id="ARBA00012438"/>
    </source>
</evidence>
<comment type="catalytic activity">
    <reaction evidence="1">
        <text>ATP + protein L-histidine = ADP + protein N-phospho-L-histidine.</text>
        <dbReference type="EC" id="2.7.13.3"/>
    </reaction>
</comment>
<evidence type="ECO:0000256" key="12">
    <source>
        <dbReference type="ARBA" id="ARBA00023012"/>
    </source>
</evidence>
<keyword evidence="14 17" id="KW-0472">Membrane</keyword>
<evidence type="ECO:0000256" key="2">
    <source>
        <dbReference type="ARBA" id="ARBA00004651"/>
    </source>
</evidence>
<protein>
    <recommendedName>
        <fullName evidence="16">Heme sensor protein HssS</fullName>
        <ecNumber evidence="3">2.7.13.3</ecNumber>
    </recommendedName>
</protein>
<evidence type="ECO:0000256" key="5">
    <source>
        <dbReference type="ARBA" id="ARBA00022553"/>
    </source>
</evidence>
<dbReference type="STRING" id="44251.PDUR_14655"/>
<keyword evidence="8" id="KW-0547">Nucleotide-binding</keyword>
<keyword evidence="10" id="KW-0067">ATP-binding</keyword>
<evidence type="ECO:0000256" key="4">
    <source>
        <dbReference type="ARBA" id="ARBA00022475"/>
    </source>
</evidence>
<evidence type="ECO:0000256" key="7">
    <source>
        <dbReference type="ARBA" id="ARBA00022692"/>
    </source>
</evidence>
<dbReference type="CDD" id="cd00075">
    <property type="entry name" value="HATPase"/>
    <property type="match status" value="1"/>
</dbReference>
<dbReference type="SMART" id="SM00304">
    <property type="entry name" value="HAMP"/>
    <property type="match status" value="1"/>
</dbReference>
<evidence type="ECO:0000256" key="11">
    <source>
        <dbReference type="ARBA" id="ARBA00022989"/>
    </source>
</evidence>
<evidence type="ECO:0000259" key="18">
    <source>
        <dbReference type="PROSITE" id="PS50109"/>
    </source>
</evidence>
<evidence type="ECO:0000256" key="14">
    <source>
        <dbReference type="ARBA" id="ARBA00023136"/>
    </source>
</evidence>
<dbReference type="PROSITE" id="PS50885">
    <property type="entry name" value="HAMP"/>
    <property type="match status" value="1"/>
</dbReference>
<dbReference type="AlphaFoldDB" id="A0A089HM32"/>
<dbReference type="SMART" id="SM00387">
    <property type="entry name" value="HATPase_c"/>
    <property type="match status" value="1"/>
</dbReference>
<sequence>MKKPRLLNSIYAKFAILFLLIWWVLNSLTFGVTINVIANSFFDKLSMDHDQLMAEFRRVRMITGLVFLVSAAVGTIIILIAVRSIVKPIKRLSKASKEVAKGNFDIEVKVTSGDEMGQLTADFNLMTKELKNIDVLRKDFVSSVSHEFKTPITSIKGFAKLIRDNRLTDEQFSEYTEIIVNESERLSVLSSNLLKLSELDSKVIREQATVFSLDEQIRKAVLILEAAWSKKEIEFDIDLEEVIITGDEHLLQEVWLNLIQNAIKFSNQQGMIKIGLYRSGELVKVEIADHGIGIRAEDKERVFERFYKGDKSRSQDGNGLGLVIVKKIVEMSGGKVYFESEPGRGTTFIVELCQTSPFHSA</sequence>
<name>A0A089HM32_PAEDU</name>
<dbReference type="Pfam" id="PF02518">
    <property type="entry name" value="HATPase_c"/>
    <property type="match status" value="1"/>
</dbReference>
<keyword evidence="7 17" id="KW-0812">Transmembrane</keyword>
<evidence type="ECO:0000256" key="1">
    <source>
        <dbReference type="ARBA" id="ARBA00000085"/>
    </source>
</evidence>
<dbReference type="FunFam" id="3.30.565.10:FF:000006">
    <property type="entry name" value="Sensor histidine kinase WalK"/>
    <property type="match status" value="1"/>
</dbReference>
<dbReference type="FunFam" id="1.10.287.130:FF:000001">
    <property type="entry name" value="Two-component sensor histidine kinase"/>
    <property type="match status" value="1"/>
</dbReference>
<dbReference type="PRINTS" id="PR00344">
    <property type="entry name" value="BCTRLSENSOR"/>
</dbReference>
<dbReference type="SUPFAM" id="SSF55874">
    <property type="entry name" value="ATPase domain of HSP90 chaperone/DNA topoisomerase II/histidine kinase"/>
    <property type="match status" value="1"/>
</dbReference>
<dbReference type="PANTHER" id="PTHR45528">
    <property type="entry name" value="SENSOR HISTIDINE KINASE CPXA"/>
    <property type="match status" value="1"/>
</dbReference>
<dbReference type="InterPro" id="IPR050398">
    <property type="entry name" value="HssS/ArlS-like"/>
</dbReference>
<dbReference type="InterPro" id="IPR003594">
    <property type="entry name" value="HATPase_dom"/>
</dbReference>
<evidence type="ECO:0000256" key="8">
    <source>
        <dbReference type="ARBA" id="ARBA00022741"/>
    </source>
</evidence>
<evidence type="ECO:0000256" key="16">
    <source>
        <dbReference type="ARBA" id="ARBA00040841"/>
    </source>
</evidence>
<feature type="domain" description="HAMP" evidence="19">
    <location>
        <begin position="83"/>
        <end position="135"/>
    </location>
</feature>
<feature type="transmembrane region" description="Helical" evidence="17">
    <location>
        <begin position="62"/>
        <end position="86"/>
    </location>
</feature>
<dbReference type="Pfam" id="PF00672">
    <property type="entry name" value="HAMP"/>
    <property type="match status" value="1"/>
</dbReference>
<keyword evidence="13" id="KW-0843">Virulence</keyword>
<evidence type="ECO:0000313" key="21">
    <source>
        <dbReference type="Proteomes" id="UP000029409"/>
    </source>
</evidence>
<reference evidence="20 21" key="1">
    <citation type="submission" date="2014-08" db="EMBL/GenBank/DDBJ databases">
        <title>Comparative genomics of the Paenibacillus odorifer group.</title>
        <authorList>
            <person name="den Bakker H.C."/>
            <person name="Tsai Y.-C."/>
            <person name="Martin N."/>
            <person name="Korlach J."/>
            <person name="Wiedmann M."/>
        </authorList>
    </citation>
    <scope>NUCLEOTIDE SEQUENCE [LARGE SCALE GENOMIC DNA]</scope>
    <source>
        <strain evidence="20 21">DSM 1735</strain>
    </source>
</reference>
<gene>
    <name evidence="20" type="ORF">PDUR_14655</name>
</gene>
<dbReference type="SUPFAM" id="SSF47384">
    <property type="entry name" value="Homodimeric domain of signal transducing histidine kinase"/>
    <property type="match status" value="1"/>
</dbReference>
<feature type="transmembrane region" description="Helical" evidence="17">
    <location>
        <begin position="12"/>
        <end position="42"/>
    </location>
</feature>
<dbReference type="EC" id="2.7.13.3" evidence="3"/>
<dbReference type="CDD" id="cd06225">
    <property type="entry name" value="HAMP"/>
    <property type="match status" value="1"/>
</dbReference>
<dbReference type="OrthoDB" id="9813151at2"/>
<dbReference type="InterPro" id="IPR003661">
    <property type="entry name" value="HisK_dim/P_dom"/>
</dbReference>
<dbReference type="GO" id="GO:0005524">
    <property type="term" value="F:ATP binding"/>
    <property type="evidence" value="ECO:0007669"/>
    <property type="project" value="UniProtKB-KW"/>
</dbReference>
<dbReference type="PROSITE" id="PS50109">
    <property type="entry name" value="HIS_KIN"/>
    <property type="match status" value="1"/>
</dbReference>
<dbReference type="InterPro" id="IPR036097">
    <property type="entry name" value="HisK_dim/P_sf"/>
</dbReference>
<keyword evidence="21" id="KW-1185">Reference proteome</keyword>
<feature type="domain" description="Histidine kinase" evidence="18">
    <location>
        <begin position="143"/>
        <end position="356"/>
    </location>
</feature>
<comment type="subcellular location">
    <subcellularLocation>
        <location evidence="2">Cell membrane</location>
        <topology evidence="2">Multi-pass membrane protein</topology>
    </subcellularLocation>
</comment>
<dbReference type="RefSeq" id="WP_042206826.1">
    <property type="nucleotide sequence ID" value="NZ_CP009288.1"/>
</dbReference>
<evidence type="ECO:0000256" key="6">
    <source>
        <dbReference type="ARBA" id="ARBA00022679"/>
    </source>
</evidence>
<dbReference type="KEGG" id="pdu:PDUR_14655"/>
<dbReference type="InterPro" id="IPR003660">
    <property type="entry name" value="HAMP_dom"/>
</dbReference>